<dbReference type="Proteomes" id="UP000298058">
    <property type="component" value="Unassembled WGS sequence"/>
</dbReference>
<accession>A0A4R9M2W7</accession>
<dbReference type="PANTHER" id="PTHR39337">
    <property type="entry name" value="BLR5642 PROTEIN"/>
    <property type="match status" value="1"/>
</dbReference>
<name>A0A4R9M2W7_9LEPT</name>
<dbReference type="EMBL" id="RQHW01000028">
    <property type="protein sequence ID" value="TGN19639.1"/>
    <property type="molecule type" value="Genomic_DNA"/>
</dbReference>
<protein>
    <submittedName>
        <fullName evidence="1">DUF488 domain-containing protein</fullName>
    </submittedName>
</protein>
<reference evidence="1" key="1">
    <citation type="journal article" date="2019" name="PLoS Negl. Trop. Dis.">
        <title>Revisiting the worldwide diversity of Leptospira species in the environment.</title>
        <authorList>
            <person name="Vincent A.T."/>
            <person name="Schiettekatte O."/>
            <person name="Bourhy P."/>
            <person name="Veyrier F.J."/>
            <person name="Picardeau M."/>
        </authorList>
    </citation>
    <scope>NUCLEOTIDE SEQUENCE [LARGE SCALE GENOMIC DNA]</scope>
    <source>
        <strain evidence="1">201300427</strain>
    </source>
</reference>
<sequence>MKLFTIGFTKRKAKDFFETLVASKVKRVLDVRLNNVSQLAGFSKKEDLQYFLKKIGNIDYEHLTLFAPTQEMLDQYKKEKGSWADYEKLYLNLIKKRFNEIKSQKYNFEDSCLLCSEEKPHFCHRRVAAEFLKKEYDQNINIVHL</sequence>
<comment type="caution">
    <text evidence="1">The sequence shown here is derived from an EMBL/GenBank/DDBJ whole genome shotgun (WGS) entry which is preliminary data.</text>
</comment>
<dbReference type="PANTHER" id="PTHR39337:SF1">
    <property type="entry name" value="BLR5642 PROTEIN"/>
    <property type="match status" value="1"/>
</dbReference>
<organism evidence="1 2">
    <name type="scientific">Leptospira idonii</name>
    <dbReference type="NCBI Taxonomy" id="1193500"/>
    <lineage>
        <taxon>Bacteria</taxon>
        <taxon>Pseudomonadati</taxon>
        <taxon>Spirochaetota</taxon>
        <taxon>Spirochaetia</taxon>
        <taxon>Leptospirales</taxon>
        <taxon>Leptospiraceae</taxon>
        <taxon>Leptospira</taxon>
    </lineage>
</organism>
<evidence type="ECO:0000313" key="1">
    <source>
        <dbReference type="EMBL" id="TGN19639.1"/>
    </source>
</evidence>
<dbReference type="OrthoDB" id="9789109at2"/>
<evidence type="ECO:0000313" key="2">
    <source>
        <dbReference type="Proteomes" id="UP000298058"/>
    </source>
</evidence>
<proteinExistence type="predicted"/>
<keyword evidence="2" id="KW-1185">Reference proteome</keyword>
<dbReference type="InterPro" id="IPR007438">
    <property type="entry name" value="DUF488"/>
</dbReference>
<gene>
    <name evidence="1" type="ORF">EHS15_07595</name>
</gene>
<dbReference type="AlphaFoldDB" id="A0A4R9M2W7"/>
<dbReference type="Pfam" id="PF04343">
    <property type="entry name" value="DUF488"/>
    <property type="match status" value="1"/>
</dbReference>
<dbReference type="RefSeq" id="WP_135759955.1">
    <property type="nucleotide sequence ID" value="NZ_RQHW01000028.1"/>
</dbReference>